<accession>A0A0A9A879</accession>
<evidence type="ECO:0000313" key="1">
    <source>
        <dbReference type="EMBL" id="JAD45190.1"/>
    </source>
</evidence>
<organism evidence="1">
    <name type="scientific">Arundo donax</name>
    <name type="common">Giant reed</name>
    <name type="synonym">Donax arundinaceus</name>
    <dbReference type="NCBI Taxonomy" id="35708"/>
    <lineage>
        <taxon>Eukaryota</taxon>
        <taxon>Viridiplantae</taxon>
        <taxon>Streptophyta</taxon>
        <taxon>Embryophyta</taxon>
        <taxon>Tracheophyta</taxon>
        <taxon>Spermatophyta</taxon>
        <taxon>Magnoliopsida</taxon>
        <taxon>Liliopsida</taxon>
        <taxon>Poales</taxon>
        <taxon>Poaceae</taxon>
        <taxon>PACMAD clade</taxon>
        <taxon>Arundinoideae</taxon>
        <taxon>Arundineae</taxon>
        <taxon>Arundo</taxon>
    </lineage>
</organism>
<protein>
    <submittedName>
        <fullName evidence="1">Uncharacterized protein</fullName>
    </submittedName>
</protein>
<reference evidence="1" key="2">
    <citation type="journal article" date="2015" name="Data Brief">
        <title>Shoot transcriptome of the giant reed, Arundo donax.</title>
        <authorList>
            <person name="Barrero R.A."/>
            <person name="Guerrero F.D."/>
            <person name="Moolhuijzen P."/>
            <person name="Goolsby J.A."/>
            <person name="Tidwell J."/>
            <person name="Bellgard S.E."/>
            <person name="Bellgard M.I."/>
        </authorList>
    </citation>
    <scope>NUCLEOTIDE SEQUENCE</scope>
    <source>
        <tissue evidence="1">Shoot tissue taken approximately 20 cm above the soil surface</tissue>
    </source>
</reference>
<dbReference type="AlphaFoldDB" id="A0A0A9A879"/>
<name>A0A0A9A879_ARUDO</name>
<proteinExistence type="predicted"/>
<dbReference type="EMBL" id="GBRH01252705">
    <property type="protein sequence ID" value="JAD45190.1"/>
    <property type="molecule type" value="Transcribed_RNA"/>
</dbReference>
<reference evidence="1" key="1">
    <citation type="submission" date="2014-09" db="EMBL/GenBank/DDBJ databases">
        <authorList>
            <person name="Magalhaes I.L.F."/>
            <person name="Oliveira U."/>
            <person name="Santos F.R."/>
            <person name="Vidigal T.H.D.A."/>
            <person name="Brescovit A.D."/>
            <person name="Santos A.J."/>
        </authorList>
    </citation>
    <scope>NUCLEOTIDE SEQUENCE</scope>
    <source>
        <tissue evidence="1">Shoot tissue taken approximately 20 cm above the soil surface</tissue>
    </source>
</reference>
<sequence length="40" mass="4540">MLHLFVGKKTYASSSVTESSSYQALHFWLYRIAGPLHKGK</sequence>